<dbReference type="EMBL" id="CP024310">
    <property type="protein sequence ID" value="AUX80625.1"/>
    <property type="molecule type" value="Genomic_DNA"/>
</dbReference>
<sequence>MAITPIAASRLIADEPEVIGLLLSQKALARKTIQASRFKVSRTAAYPSNHPSWRDREDNPCCSHCPGRNPWHCCRRPLRYLSFRPTLSHRYPSSNSPRPFRRRNRQFRPSCWWTRHLPRNRQYQAWKPSRRYLNLPRIRPYRQNCLMCRHPPKNHPSRALMRSRIGNWWCSGRNCRPQSYRPFRRCCSRCHRPRWCRPFRPYYSTVRRRPEWCLQEGPLRGLPL</sequence>
<gene>
    <name evidence="1" type="ORF">NXT3_PC01478</name>
</gene>
<dbReference type="AlphaFoldDB" id="A0A2L0HGN6"/>
<accession>A0A2L0HGN6</accession>
<protein>
    <submittedName>
        <fullName evidence="1">Uncharacterized protein</fullName>
    </submittedName>
</protein>
<dbReference type="Proteomes" id="UP000239340">
    <property type="component" value="Plasmid pSfreNXT3c"/>
</dbReference>
<proteinExistence type="predicted"/>
<geneLocation type="plasmid" evidence="2">
    <name>psfrenxt3c</name>
</geneLocation>
<organism evidence="1 2">
    <name type="scientific">Rhizobium fredii</name>
    <name type="common">Sinorhizobium fredii</name>
    <dbReference type="NCBI Taxonomy" id="380"/>
    <lineage>
        <taxon>Bacteria</taxon>
        <taxon>Pseudomonadati</taxon>
        <taxon>Pseudomonadota</taxon>
        <taxon>Alphaproteobacteria</taxon>
        <taxon>Hyphomicrobiales</taxon>
        <taxon>Rhizobiaceae</taxon>
        <taxon>Sinorhizobium/Ensifer group</taxon>
        <taxon>Sinorhizobium</taxon>
    </lineage>
</organism>
<evidence type="ECO:0000313" key="1">
    <source>
        <dbReference type="EMBL" id="AUX80625.1"/>
    </source>
</evidence>
<keyword evidence="1" id="KW-0614">Plasmid</keyword>
<name>A0A2L0HGN6_RHIFR</name>
<evidence type="ECO:0000313" key="2">
    <source>
        <dbReference type="Proteomes" id="UP000239340"/>
    </source>
</evidence>
<reference evidence="1 2" key="1">
    <citation type="submission" date="2017-10" db="EMBL/GenBank/DDBJ databases">
        <title>Analysis of the genome sequences of Rhizobium populations associated to common bean (phaseolus vulgaris).</title>
        <authorList>
            <person name="Bustos P."/>
            <person name="Santamaria R.I."/>
            <person name="Miranda-Sanchez F."/>
            <person name="Perez-Carrascal O."/>
            <person name="Juarez S."/>
            <person name="Lozano L."/>
            <person name="Martinez-Flores I."/>
            <person name="Vinuesa P."/>
            <person name="Martinez-Romero E."/>
            <person name="Cevallos M.A."/>
            <person name="Romero D."/>
            <person name="Davila G."/>
            <person name="Gonzalez V."/>
        </authorList>
    </citation>
    <scope>NUCLEOTIDE SEQUENCE [LARGE SCALE GENOMIC DNA]</scope>
    <source>
        <strain evidence="1 2">NXT3</strain>
        <plasmid evidence="2">Plasmid psfrenxt3c</plasmid>
    </source>
</reference>